<dbReference type="OrthoDB" id="269227at2759"/>
<evidence type="ECO:0000256" key="5">
    <source>
        <dbReference type="PIRSR" id="PIRSR000137-1"/>
    </source>
</evidence>
<gene>
    <name evidence="8" type="ORF">K435DRAFT_825538</name>
</gene>
<evidence type="ECO:0000256" key="4">
    <source>
        <dbReference type="ARBA" id="ARBA00022827"/>
    </source>
</evidence>
<dbReference type="PANTHER" id="PTHR11552:SF147">
    <property type="entry name" value="CHOLINE DEHYDROGENASE, MITOCHONDRIAL"/>
    <property type="match status" value="1"/>
</dbReference>
<organism evidence="8 9">
    <name type="scientific">Dendrothele bispora (strain CBS 962.96)</name>
    <dbReference type="NCBI Taxonomy" id="1314807"/>
    <lineage>
        <taxon>Eukaryota</taxon>
        <taxon>Fungi</taxon>
        <taxon>Dikarya</taxon>
        <taxon>Basidiomycota</taxon>
        <taxon>Agaricomycotina</taxon>
        <taxon>Agaricomycetes</taxon>
        <taxon>Agaricomycetidae</taxon>
        <taxon>Agaricales</taxon>
        <taxon>Agaricales incertae sedis</taxon>
        <taxon>Dendrothele</taxon>
    </lineage>
</organism>
<keyword evidence="9" id="KW-1185">Reference proteome</keyword>
<protein>
    <submittedName>
        <fullName evidence="8">Choline dehydrogenase</fullName>
    </submittedName>
</protein>
<comment type="cofactor">
    <cofactor evidence="1 6">
        <name>FAD</name>
        <dbReference type="ChEBI" id="CHEBI:57692"/>
    </cofactor>
</comment>
<proteinExistence type="inferred from homology"/>
<dbReference type="Proteomes" id="UP000297245">
    <property type="component" value="Unassembled WGS sequence"/>
</dbReference>
<evidence type="ECO:0000256" key="1">
    <source>
        <dbReference type="ARBA" id="ARBA00001974"/>
    </source>
</evidence>
<dbReference type="InterPro" id="IPR000172">
    <property type="entry name" value="GMC_OxRdtase_N"/>
</dbReference>
<dbReference type="Gene3D" id="3.30.560.10">
    <property type="entry name" value="Glucose Oxidase, domain 3"/>
    <property type="match status" value="1"/>
</dbReference>
<accession>A0A4S8MVE4</accession>
<feature type="domain" description="Glucose-methanol-choline oxidoreductase N-terminal" evidence="7">
    <location>
        <begin position="302"/>
        <end position="316"/>
    </location>
</feature>
<dbReference type="SUPFAM" id="SSF54373">
    <property type="entry name" value="FAD-linked reductases, C-terminal domain"/>
    <property type="match status" value="1"/>
</dbReference>
<evidence type="ECO:0000313" key="9">
    <source>
        <dbReference type="Proteomes" id="UP000297245"/>
    </source>
</evidence>
<dbReference type="PIRSF" id="PIRSF000137">
    <property type="entry name" value="Alcohol_oxidase"/>
    <property type="match status" value="1"/>
</dbReference>
<feature type="active site" description="Proton donor" evidence="5">
    <location>
        <position position="548"/>
    </location>
</feature>
<dbReference type="Gene3D" id="3.50.50.60">
    <property type="entry name" value="FAD/NAD(P)-binding domain"/>
    <property type="match status" value="1"/>
</dbReference>
<evidence type="ECO:0000256" key="6">
    <source>
        <dbReference type="PIRSR" id="PIRSR000137-2"/>
    </source>
</evidence>
<evidence type="ECO:0000313" key="8">
    <source>
        <dbReference type="EMBL" id="THV07247.1"/>
    </source>
</evidence>
<dbReference type="Pfam" id="PF05199">
    <property type="entry name" value="GMC_oxred_C"/>
    <property type="match status" value="1"/>
</dbReference>
<dbReference type="GO" id="GO:0050660">
    <property type="term" value="F:flavin adenine dinucleotide binding"/>
    <property type="evidence" value="ECO:0007669"/>
    <property type="project" value="InterPro"/>
</dbReference>
<evidence type="ECO:0000259" key="7">
    <source>
        <dbReference type="PROSITE" id="PS00624"/>
    </source>
</evidence>
<reference evidence="8 9" key="1">
    <citation type="journal article" date="2019" name="Nat. Ecol. Evol.">
        <title>Megaphylogeny resolves global patterns of mushroom evolution.</title>
        <authorList>
            <person name="Varga T."/>
            <person name="Krizsan K."/>
            <person name="Foldi C."/>
            <person name="Dima B."/>
            <person name="Sanchez-Garcia M."/>
            <person name="Sanchez-Ramirez S."/>
            <person name="Szollosi G.J."/>
            <person name="Szarkandi J.G."/>
            <person name="Papp V."/>
            <person name="Albert L."/>
            <person name="Andreopoulos W."/>
            <person name="Angelini C."/>
            <person name="Antonin V."/>
            <person name="Barry K.W."/>
            <person name="Bougher N.L."/>
            <person name="Buchanan P."/>
            <person name="Buyck B."/>
            <person name="Bense V."/>
            <person name="Catcheside P."/>
            <person name="Chovatia M."/>
            <person name="Cooper J."/>
            <person name="Damon W."/>
            <person name="Desjardin D."/>
            <person name="Finy P."/>
            <person name="Geml J."/>
            <person name="Haridas S."/>
            <person name="Hughes K."/>
            <person name="Justo A."/>
            <person name="Karasinski D."/>
            <person name="Kautmanova I."/>
            <person name="Kiss B."/>
            <person name="Kocsube S."/>
            <person name="Kotiranta H."/>
            <person name="LaButti K.M."/>
            <person name="Lechner B.E."/>
            <person name="Liimatainen K."/>
            <person name="Lipzen A."/>
            <person name="Lukacs Z."/>
            <person name="Mihaltcheva S."/>
            <person name="Morgado L.N."/>
            <person name="Niskanen T."/>
            <person name="Noordeloos M.E."/>
            <person name="Ohm R.A."/>
            <person name="Ortiz-Santana B."/>
            <person name="Ovrebo C."/>
            <person name="Racz N."/>
            <person name="Riley R."/>
            <person name="Savchenko A."/>
            <person name="Shiryaev A."/>
            <person name="Soop K."/>
            <person name="Spirin V."/>
            <person name="Szebenyi C."/>
            <person name="Tomsovsky M."/>
            <person name="Tulloss R.E."/>
            <person name="Uehling J."/>
            <person name="Grigoriev I.V."/>
            <person name="Vagvolgyi C."/>
            <person name="Papp T."/>
            <person name="Martin F.M."/>
            <person name="Miettinen O."/>
            <person name="Hibbett D.S."/>
            <person name="Nagy L.G."/>
        </authorList>
    </citation>
    <scope>NUCLEOTIDE SEQUENCE [LARGE SCALE GENOMIC DNA]</scope>
    <source>
        <strain evidence="8 9">CBS 962.96</strain>
    </source>
</reference>
<feature type="active site" description="Proton acceptor" evidence="5">
    <location>
        <position position="591"/>
    </location>
</feature>
<name>A0A4S8MVE4_DENBC</name>
<keyword evidence="4 6" id="KW-0274">FAD</keyword>
<feature type="binding site" evidence="6">
    <location>
        <position position="261"/>
    </location>
    <ligand>
        <name>FAD</name>
        <dbReference type="ChEBI" id="CHEBI:57692"/>
    </ligand>
</feature>
<dbReference type="AlphaFoldDB" id="A0A4S8MVE4"/>
<evidence type="ECO:0000256" key="3">
    <source>
        <dbReference type="ARBA" id="ARBA00022630"/>
    </source>
</evidence>
<evidence type="ECO:0000256" key="2">
    <source>
        <dbReference type="ARBA" id="ARBA00010790"/>
    </source>
</evidence>
<dbReference type="SUPFAM" id="SSF51905">
    <property type="entry name" value="FAD/NAD(P)-binding domain"/>
    <property type="match status" value="1"/>
</dbReference>
<dbReference type="InterPro" id="IPR007867">
    <property type="entry name" value="GMC_OxRtase_C"/>
</dbReference>
<dbReference type="PANTHER" id="PTHR11552">
    <property type="entry name" value="GLUCOSE-METHANOL-CHOLINE GMC OXIDOREDUCTASE"/>
    <property type="match status" value="1"/>
</dbReference>
<sequence>MASTAFLTRLQKLLGTVGLSALLIALRYAWKKKRIASRNALLHGDQVAYADFDVIVVGGGTSGCVLASRLSENPRIRVLLVEAGGSGKALPFTRVPSGFGRLFWTKHVFPFYTEPQTFASERRRFWPRAKMLGGCSSINAQMAQFGAPEDFDQWGSFMNDDSWSWKNFRQYFNKFETYKPDSRYPQVDTSVRGKTGPIRVGYFNTVSNSAKAFIDACIEVGIPFTPDFNGPNGTMGVSRSAYLTSEVLSRPNLSVVIHSTVTRILFETIDGETRAVGVEYAETQWSKRYRVKARKEVILSAGAVHTPHILILSGIGPADQLKEHDIPIVQELPGVGRNLVDHPVVDVSFKDKLDSSPLYLQPNGIVDIFRLFKTVAQYHLGFGGTLAMNFGESAAFIRSDDPTLFPPSQYPLPSNGPMVDSTSSANSPDLEIFTTPFAYKEHGKVFYDVHTRALHVYLLRPTSTGQVGLKSKNPFDLPSVNPNYLQTPEDLAKLVRGVQMCLRIAQAKPLCPFIDHECQRDDLDQGLDKKTNEELERIVKERVDTVYHPTSTCRMAPLSEGGVVDSKLRVYGLKGLRVCDTSFFPWIVSGHTAGACFAAAEKLADEIKAEF</sequence>
<dbReference type="GO" id="GO:0016614">
    <property type="term" value="F:oxidoreductase activity, acting on CH-OH group of donors"/>
    <property type="evidence" value="ECO:0007669"/>
    <property type="project" value="InterPro"/>
</dbReference>
<dbReference type="EMBL" id="ML179038">
    <property type="protein sequence ID" value="THV07247.1"/>
    <property type="molecule type" value="Genomic_DNA"/>
</dbReference>
<comment type="similarity">
    <text evidence="2">Belongs to the GMC oxidoreductase family.</text>
</comment>
<dbReference type="InterPro" id="IPR012132">
    <property type="entry name" value="GMC_OxRdtase"/>
</dbReference>
<feature type="binding site" evidence="6">
    <location>
        <begin position="61"/>
        <end position="62"/>
    </location>
    <ligand>
        <name>FAD</name>
        <dbReference type="ChEBI" id="CHEBI:57692"/>
    </ligand>
</feature>
<dbReference type="PROSITE" id="PS00624">
    <property type="entry name" value="GMC_OXRED_2"/>
    <property type="match status" value="1"/>
</dbReference>
<dbReference type="InterPro" id="IPR036188">
    <property type="entry name" value="FAD/NAD-bd_sf"/>
</dbReference>
<keyword evidence="3" id="KW-0285">Flavoprotein</keyword>
<dbReference type="Pfam" id="PF00732">
    <property type="entry name" value="GMC_oxred_N"/>
    <property type="match status" value="1"/>
</dbReference>